<dbReference type="EMBL" id="JAFBCV010000028">
    <property type="protein sequence ID" value="MBM7841290.1"/>
    <property type="molecule type" value="Genomic_DNA"/>
</dbReference>
<dbReference type="Pfam" id="PF10955">
    <property type="entry name" value="Fin"/>
    <property type="match status" value="1"/>
</dbReference>
<sequence length="75" mass="8672">MAVYYGCRHCNRTLGVVTEPVTHQDLGLNMLTEEEQRELVTVTDAGHLHVKVICEDCYGAYENNPQLYEWQHVIH</sequence>
<protein>
    <submittedName>
        <fullName evidence="1">Uncharacterized protein</fullName>
    </submittedName>
</protein>
<comment type="caution">
    <text evidence="1">The sequence shown here is derived from an EMBL/GenBank/DDBJ whole genome shotgun (WGS) entry which is preliminary data.</text>
</comment>
<dbReference type="Proteomes" id="UP001179280">
    <property type="component" value="Unassembled WGS sequence"/>
</dbReference>
<name>A0ABS2T2P3_9BACI</name>
<proteinExistence type="predicted"/>
<evidence type="ECO:0000313" key="1">
    <source>
        <dbReference type="EMBL" id="MBM7841290.1"/>
    </source>
</evidence>
<reference evidence="1" key="1">
    <citation type="submission" date="2021-01" db="EMBL/GenBank/DDBJ databases">
        <title>Genomic Encyclopedia of Type Strains, Phase IV (KMG-IV): sequencing the most valuable type-strain genomes for metagenomic binning, comparative biology and taxonomic classification.</title>
        <authorList>
            <person name="Goeker M."/>
        </authorList>
    </citation>
    <scope>NUCLEOTIDE SEQUENCE</scope>
    <source>
        <strain evidence="1">DSM 21943</strain>
    </source>
</reference>
<accession>A0ABS2T2P3</accession>
<dbReference type="InterPro" id="IPR020115">
    <property type="entry name" value="Fin"/>
</dbReference>
<gene>
    <name evidence="1" type="ORF">JOC54_004593</name>
</gene>
<keyword evidence="2" id="KW-1185">Reference proteome</keyword>
<evidence type="ECO:0000313" key="2">
    <source>
        <dbReference type="Proteomes" id="UP001179280"/>
    </source>
</evidence>
<dbReference type="RefSeq" id="WP_035420812.1">
    <property type="nucleotide sequence ID" value="NZ_JAFBCV010000028.1"/>
</dbReference>
<organism evidence="1 2">
    <name type="scientific">Shouchella xiaoxiensis</name>
    <dbReference type="NCBI Taxonomy" id="766895"/>
    <lineage>
        <taxon>Bacteria</taxon>
        <taxon>Bacillati</taxon>
        <taxon>Bacillota</taxon>
        <taxon>Bacilli</taxon>
        <taxon>Bacillales</taxon>
        <taxon>Bacillaceae</taxon>
        <taxon>Shouchella</taxon>
    </lineage>
</organism>